<dbReference type="Proteomes" id="UP001500742">
    <property type="component" value="Unassembled WGS sequence"/>
</dbReference>
<proteinExistence type="predicted"/>
<evidence type="ECO:0000313" key="3">
    <source>
        <dbReference type="Proteomes" id="UP001500742"/>
    </source>
</evidence>
<comment type="caution">
    <text evidence="2">The sequence shown here is derived from an EMBL/GenBank/DDBJ whole genome shotgun (WGS) entry which is preliminary data.</text>
</comment>
<protein>
    <recommendedName>
        <fullName evidence="4">Ricin B lectin domain-containing protein</fullName>
    </recommendedName>
</protein>
<keyword evidence="1" id="KW-0732">Signal</keyword>
<accession>A0ABP7QY53</accession>
<name>A0ABP7QY53_9SPHI</name>
<dbReference type="Gene3D" id="2.80.10.50">
    <property type="match status" value="1"/>
</dbReference>
<organism evidence="2 3">
    <name type="scientific">Mucilaginibacter dorajii</name>
    <dbReference type="NCBI Taxonomy" id="692994"/>
    <lineage>
        <taxon>Bacteria</taxon>
        <taxon>Pseudomonadati</taxon>
        <taxon>Bacteroidota</taxon>
        <taxon>Sphingobacteriia</taxon>
        <taxon>Sphingobacteriales</taxon>
        <taxon>Sphingobacteriaceae</taxon>
        <taxon>Mucilaginibacter</taxon>
    </lineage>
</organism>
<evidence type="ECO:0000313" key="2">
    <source>
        <dbReference type="EMBL" id="GAA3988947.1"/>
    </source>
</evidence>
<dbReference type="RefSeq" id="WP_259087155.1">
    <property type="nucleotide sequence ID" value="NZ_BAAAZC010000031.1"/>
</dbReference>
<keyword evidence="3" id="KW-1185">Reference proteome</keyword>
<feature type="chain" id="PRO_5046886633" description="Ricin B lectin domain-containing protein" evidence="1">
    <location>
        <begin position="17"/>
        <end position="337"/>
    </location>
</feature>
<dbReference type="CDD" id="cd23432">
    <property type="entry name" value="beta-trefoil_Ricin_EndoBetaGal-like"/>
    <property type="match status" value="1"/>
</dbReference>
<dbReference type="SUPFAM" id="SSF50370">
    <property type="entry name" value="Ricin B-like lectins"/>
    <property type="match status" value="1"/>
</dbReference>
<dbReference type="EMBL" id="BAAAZC010000031">
    <property type="protein sequence ID" value="GAA3988947.1"/>
    <property type="molecule type" value="Genomic_DNA"/>
</dbReference>
<dbReference type="InterPro" id="IPR035992">
    <property type="entry name" value="Ricin_B-like_lectins"/>
</dbReference>
<feature type="signal peptide" evidence="1">
    <location>
        <begin position="1"/>
        <end position="16"/>
    </location>
</feature>
<evidence type="ECO:0008006" key="4">
    <source>
        <dbReference type="Google" id="ProtNLM"/>
    </source>
</evidence>
<evidence type="ECO:0000256" key="1">
    <source>
        <dbReference type="SAM" id="SignalP"/>
    </source>
</evidence>
<gene>
    <name evidence="2" type="ORF">GCM10022210_47590</name>
</gene>
<sequence length="337" mass="37357">MKAKLFICLWAAFAFAAPLRAQQQQQVYDVTDTQPAEVNGLTMGYHINSEEVKKVSDKGDFSRFSVKFFVTNTSPESKIILYRTGFILLNEIAPYIVQFDVLNATGARFTSKQATLQANPCTVLAHVDDKDSKDQNKTIKTKRFVDIGYWIKAGETISATAIVIVPLNEKPKITATYLMNAGSPVGTVLNTQNAGVLPPPPPVSYGFNRGSFYAIRNSWKGTYVDNRAGFLSTNNTDQTHVNLQWEIIPVNGANYYIIKAKGMYTCLSSGKPGTVELNTNTQYAGSMWYIEPVPNSDRVRIRNVGNSTYLNMESGALQCTAIWDDAESSRWVLEGGR</sequence>
<reference evidence="3" key="1">
    <citation type="journal article" date="2019" name="Int. J. Syst. Evol. Microbiol.">
        <title>The Global Catalogue of Microorganisms (GCM) 10K type strain sequencing project: providing services to taxonomists for standard genome sequencing and annotation.</title>
        <authorList>
            <consortium name="The Broad Institute Genomics Platform"/>
            <consortium name="The Broad Institute Genome Sequencing Center for Infectious Disease"/>
            <person name="Wu L."/>
            <person name="Ma J."/>
        </authorList>
    </citation>
    <scope>NUCLEOTIDE SEQUENCE [LARGE SCALE GENOMIC DNA]</scope>
    <source>
        <strain evidence="3">JCM 16601</strain>
    </source>
</reference>